<dbReference type="InterPro" id="IPR029688">
    <property type="entry name" value="ICR"/>
</dbReference>
<dbReference type="AlphaFoldDB" id="A0A5N6P0L6"/>
<feature type="compositionally biased region" description="Polar residues" evidence="4">
    <location>
        <begin position="1"/>
        <end position="18"/>
    </location>
</feature>
<evidence type="ECO:0000256" key="4">
    <source>
        <dbReference type="SAM" id="MobiDB-lite"/>
    </source>
</evidence>
<dbReference type="Proteomes" id="UP000326396">
    <property type="component" value="Linkage Group LG16"/>
</dbReference>
<evidence type="ECO:0000313" key="5">
    <source>
        <dbReference type="EMBL" id="KAD5508583.1"/>
    </source>
</evidence>
<feature type="coiled-coil region" evidence="3">
    <location>
        <begin position="103"/>
        <end position="213"/>
    </location>
</feature>
<keyword evidence="2 3" id="KW-0175">Coiled coil</keyword>
<organism evidence="5 6">
    <name type="scientific">Mikania micrantha</name>
    <name type="common">bitter vine</name>
    <dbReference type="NCBI Taxonomy" id="192012"/>
    <lineage>
        <taxon>Eukaryota</taxon>
        <taxon>Viridiplantae</taxon>
        <taxon>Streptophyta</taxon>
        <taxon>Embryophyta</taxon>
        <taxon>Tracheophyta</taxon>
        <taxon>Spermatophyta</taxon>
        <taxon>Magnoliopsida</taxon>
        <taxon>eudicotyledons</taxon>
        <taxon>Gunneridae</taxon>
        <taxon>Pentapetalae</taxon>
        <taxon>asterids</taxon>
        <taxon>campanulids</taxon>
        <taxon>Asterales</taxon>
        <taxon>Asteraceae</taxon>
        <taxon>Asteroideae</taxon>
        <taxon>Heliantheae alliance</taxon>
        <taxon>Eupatorieae</taxon>
        <taxon>Mikania</taxon>
    </lineage>
</organism>
<dbReference type="EMBL" id="SZYD01000008">
    <property type="protein sequence ID" value="KAD5508583.1"/>
    <property type="molecule type" value="Genomic_DNA"/>
</dbReference>
<sequence>MMTSFIGSATKPKSSGSKSVDHRWQRAPTSEVARLQEELKNTKNQLSESESQTKQARQEAEQARHELVAMTAKFNDLWACEESRIQELRKVSQDRDRAWESELQAVQKHLATAITENQKLNARLQKAAESEAAQAEVLTLKTKLSQTNNTVEELKMRLNESKEAESQALEQLAGRVEEVGAVLAAKVAVEGELKRLKVQMEQWKKAAEVAAAMVLGEVAGGGELFDVNVTVTGERLNSGYLEDAEDESSIKKTNNNVLKKLGVLLRKGQK</sequence>
<comment type="caution">
    <text evidence="5">The sequence shown here is derived from an EMBL/GenBank/DDBJ whole genome shotgun (WGS) entry which is preliminary data.</text>
</comment>
<protein>
    <submittedName>
        <fullName evidence="5">Uncharacterized protein</fullName>
    </submittedName>
</protein>
<accession>A0A5N6P0L6</accession>
<dbReference type="PANTHER" id="PTHR34224">
    <property type="entry name" value="INTERACTOR OF CONSTITUTIVE ACTIVE ROPS 2, CHLOROPLASTIC-RELATED"/>
    <property type="match status" value="1"/>
</dbReference>
<dbReference type="PANTHER" id="PTHR34224:SF17">
    <property type="entry name" value="INTERACTOR OF CONSTITUTIVE ACTIVE ROPS"/>
    <property type="match status" value="1"/>
</dbReference>
<proteinExistence type="inferred from homology"/>
<feature type="compositionally biased region" description="Polar residues" evidence="4">
    <location>
        <begin position="42"/>
        <end position="55"/>
    </location>
</feature>
<evidence type="ECO:0000256" key="3">
    <source>
        <dbReference type="SAM" id="Coils"/>
    </source>
</evidence>
<dbReference type="OrthoDB" id="1932291at2759"/>
<evidence type="ECO:0000256" key="2">
    <source>
        <dbReference type="ARBA" id="ARBA00023054"/>
    </source>
</evidence>
<feature type="region of interest" description="Disordered" evidence="4">
    <location>
        <begin position="1"/>
        <end position="63"/>
    </location>
</feature>
<gene>
    <name evidence="5" type="ORF">E3N88_16286</name>
</gene>
<comment type="similarity">
    <text evidence="1">Belongs to the ICR family.</text>
</comment>
<reference evidence="5 6" key="1">
    <citation type="submission" date="2019-05" db="EMBL/GenBank/DDBJ databases">
        <title>Mikania micrantha, genome provides insights into the molecular mechanism of rapid growth.</title>
        <authorList>
            <person name="Liu B."/>
        </authorList>
    </citation>
    <scope>NUCLEOTIDE SEQUENCE [LARGE SCALE GENOMIC DNA]</scope>
    <source>
        <strain evidence="5">NLD-2019</strain>
        <tissue evidence="5">Leaf</tissue>
    </source>
</reference>
<name>A0A5N6P0L6_9ASTR</name>
<evidence type="ECO:0000256" key="1">
    <source>
        <dbReference type="ARBA" id="ARBA00009778"/>
    </source>
</evidence>
<evidence type="ECO:0000313" key="6">
    <source>
        <dbReference type="Proteomes" id="UP000326396"/>
    </source>
</evidence>
<keyword evidence="6" id="KW-1185">Reference proteome</keyword>